<organism evidence="2 3">
    <name type="scientific">Phaeobacter piscinae</name>
    <dbReference type="NCBI Taxonomy" id="1580596"/>
    <lineage>
        <taxon>Bacteria</taxon>
        <taxon>Pseudomonadati</taxon>
        <taxon>Pseudomonadota</taxon>
        <taxon>Alphaproteobacteria</taxon>
        <taxon>Rhodobacterales</taxon>
        <taxon>Roseobacteraceae</taxon>
        <taxon>Phaeobacter</taxon>
    </lineage>
</organism>
<dbReference type="Proteomes" id="UP000218606">
    <property type="component" value="Chromosome"/>
</dbReference>
<dbReference type="AlphaFoldDB" id="A0AAN1L9S3"/>
<dbReference type="EMBL" id="CP010767">
    <property type="protein sequence ID" value="ATG42857.1"/>
    <property type="molecule type" value="Genomic_DNA"/>
</dbReference>
<evidence type="ECO:0000256" key="1">
    <source>
        <dbReference type="SAM" id="MobiDB-lite"/>
    </source>
</evidence>
<feature type="compositionally biased region" description="Low complexity" evidence="1">
    <location>
        <begin position="308"/>
        <end position="317"/>
    </location>
</feature>
<reference evidence="2 3" key="1">
    <citation type="journal article" date="2017" name="Front. Microbiol.">
        <title>Phaeobacter piscinae sp. nov., a species of the Roseobacter group and potential aquaculture probiont.</title>
        <authorList>
            <person name="Sonnenschein E.C."/>
            <person name="Phippen C.B.W."/>
            <person name="Nielsen K.F."/>
            <person name="Mateiu R.V."/>
            <person name="Melchiorsen J."/>
            <person name="Gram L."/>
            <person name="Overmann J."/>
            <person name="Freese H.M."/>
        </authorList>
    </citation>
    <scope>NUCLEOTIDE SEQUENCE [LARGE SCALE GENOMIC DNA]</scope>
    <source>
        <strain evidence="2 3">P13</strain>
    </source>
</reference>
<evidence type="ECO:0000313" key="3">
    <source>
        <dbReference type="Proteomes" id="UP000218606"/>
    </source>
</evidence>
<sequence>MSWWPRNWASERNPPVADQTQLQIDQGRPGGALLGACAGCNSAACVPFVLTSRRKPPSSNWNSAAEFGYTADRLAHRQVPAHGERGRLTPRTLALNLPPTQETFMQAFEYKVVPAPAKGTKAKGVKTAEARFANSIDILLNEMAAEGWEYQRAELLPSEERSGLTGSTTNWRNVLIFRRALPAAAEDSQSTAIAQLAAQLSAQIATQTSGPAISEPADPDIKDVAAATAEPAAASRPETTTVPTLGPATTTAIVPPTAIAGDPEAPAGAIAVPGRGARAMMADDGVEELSPVSGVTAALKARATLAATPKGAAAKPAAKAEPKLTKAQDPSKNPAGS</sequence>
<feature type="region of interest" description="Disordered" evidence="1">
    <location>
        <begin position="308"/>
        <end position="337"/>
    </location>
</feature>
<protein>
    <recommendedName>
        <fullName evidence="4">DUF4177 domain-containing protein</fullName>
    </recommendedName>
</protein>
<proteinExistence type="predicted"/>
<accession>A0AAN1L9S3</accession>
<evidence type="ECO:0000313" key="2">
    <source>
        <dbReference type="EMBL" id="ATG42857.1"/>
    </source>
</evidence>
<feature type="compositionally biased region" description="Polar residues" evidence="1">
    <location>
        <begin position="328"/>
        <end position="337"/>
    </location>
</feature>
<gene>
    <name evidence="2" type="ORF">PhaeoP13_00907</name>
</gene>
<feature type="region of interest" description="Disordered" evidence="1">
    <location>
        <begin position="230"/>
        <end position="249"/>
    </location>
</feature>
<name>A0AAN1L9S3_9RHOB</name>
<evidence type="ECO:0008006" key="4">
    <source>
        <dbReference type="Google" id="ProtNLM"/>
    </source>
</evidence>